<sequence length="280" mass="30312">MLRFVLAAACLLGSHVLTAAAAGSGTALLEIRPNTNWQDRLDLDDAGIAGDTVARARKLGLFGCRRYCALLSDVFGKIRASARSQMPESAAPVLELIVTRLPDDAAWALSDGHVFISEVFIHDAHLNRDSLAFVLAHEVSHALARDQADTLELARAMVPLGVNASVEDIYATMDFDLGVLIRMAPLLQDMENEADRNGLMLAALAGFDPDAALGYLRHQARSASRQVVMATHPADAARLARMESMLPMARRIRALNAVSGLRAIRYLPDRRDLPRSGLAP</sequence>
<proteinExistence type="inferred from homology"/>
<keyword evidence="3 6" id="KW-0378">Hydrolase</keyword>
<keyword evidence="10" id="KW-1185">Reference proteome</keyword>
<protein>
    <submittedName>
        <fullName evidence="9">M48 family metalloprotease</fullName>
        <ecNumber evidence="9">3.4.24.-</ecNumber>
    </submittedName>
</protein>
<dbReference type="InterPro" id="IPR001915">
    <property type="entry name" value="Peptidase_M48"/>
</dbReference>
<evidence type="ECO:0000256" key="3">
    <source>
        <dbReference type="ARBA" id="ARBA00022801"/>
    </source>
</evidence>
<organism evidence="9 10">
    <name type="scientific">Uliginosibacterium paludis</name>
    <dbReference type="NCBI Taxonomy" id="1615952"/>
    <lineage>
        <taxon>Bacteria</taxon>
        <taxon>Pseudomonadati</taxon>
        <taxon>Pseudomonadota</taxon>
        <taxon>Betaproteobacteria</taxon>
        <taxon>Rhodocyclales</taxon>
        <taxon>Zoogloeaceae</taxon>
        <taxon>Uliginosibacterium</taxon>
    </lineage>
</organism>
<accession>A0ABV2CLI6</accession>
<comment type="caution">
    <text evidence="9">The sequence shown here is derived from an EMBL/GenBank/DDBJ whole genome shotgun (WGS) entry which is preliminary data.</text>
</comment>
<feature type="chain" id="PRO_5046750025" evidence="7">
    <location>
        <begin position="22"/>
        <end position="280"/>
    </location>
</feature>
<keyword evidence="2" id="KW-0479">Metal-binding</keyword>
<reference evidence="9 10" key="1">
    <citation type="submission" date="2024-07" db="EMBL/GenBank/DDBJ databases">
        <title>Uliginosibacterium paludis KCTC:42655.</title>
        <authorList>
            <person name="Kim M.K."/>
        </authorList>
    </citation>
    <scope>NUCLEOTIDE SEQUENCE [LARGE SCALE GENOMIC DNA]</scope>
    <source>
        <strain evidence="9 10">KCTC 42655</strain>
    </source>
</reference>
<evidence type="ECO:0000256" key="2">
    <source>
        <dbReference type="ARBA" id="ARBA00022723"/>
    </source>
</evidence>
<comment type="similarity">
    <text evidence="6">Belongs to the peptidase M48 family.</text>
</comment>
<dbReference type="InterPro" id="IPR051156">
    <property type="entry name" value="Mito/Outer_Membr_Metalloprot"/>
</dbReference>
<feature type="signal peptide" evidence="7">
    <location>
        <begin position="1"/>
        <end position="21"/>
    </location>
</feature>
<evidence type="ECO:0000256" key="4">
    <source>
        <dbReference type="ARBA" id="ARBA00022833"/>
    </source>
</evidence>
<keyword evidence="7" id="KW-0732">Signal</keyword>
<evidence type="ECO:0000259" key="8">
    <source>
        <dbReference type="Pfam" id="PF01435"/>
    </source>
</evidence>
<dbReference type="RefSeq" id="WP_345927141.1">
    <property type="nucleotide sequence ID" value="NZ_JBDIVF010000003.1"/>
</dbReference>
<evidence type="ECO:0000256" key="5">
    <source>
        <dbReference type="ARBA" id="ARBA00023049"/>
    </source>
</evidence>
<dbReference type="Proteomes" id="UP001548590">
    <property type="component" value="Unassembled WGS sequence"/>
</dbReference>
<dbReference type="EMBL" id="JBEWLZ010000001">
    <property type="protein sequence ID" value="MET1488748.1"/>
    <property type="molecule type" value="Genomic_DNA"/>
</dbReference>
<dbReference type="EC" id="3.4.24.-" evidence="9"/>
<gene>
    <name evidence="9" type="ORF">ABVT11_02830</name>
</gene>
<keyword evidence="1 6" id="KW-0645">Protease</keyword>
<dbReference type="PANTHER" id="PTHR22726:SF1">
    <property type="entry name" value="METALLOENDOPEPTIDASE OMA1, MITOCHONDRIAL"/>
    <property type="match status" value="1"/>
</dbReference>
<dbReference type="PANTHER" id="PTHR22726">
    <property type="entry name" value="METALLOENDOPEPTIDASE OMA1"/>
    <property type="match status" value="1"/>
</dbReference>
<evidence type="ECO:0000256" key="1">
    <source>
        <dbReference type="ARBA" id="ARBA00022670"/>
    </source>
</evidence>
<dbReference type="GO" id="GO:0008237">
    <property type="term" value="F:metallopeptidase activity"/>
    <property type="evidence" value="ECO:0007669"/>
    <property type="project" value="UniProtKB-KW"/>
</dbReference>
<evidence type="ECO:0000256" key="6">
    <source>
        <dbReference type="RuleBase" id="RU003983"/>
    </source>
</evidence>
<keyword evidence="4 6" id="KW-0862">Zinc</keyword>
<dbReference type="Pfam" id="PF01435">
    <property type="entry name" value="Peptidase_M48"/>
    <property type="match status" value="1"/>
</dbReference>
<name>A0ABV2CLI6_9RHOO</name>
<feature type="domain" description="Peptidase M48" evidence="8">
    <location>
        <begin position="96"/>
        <end position="244"/>
    </location>
</feature>
<evidence type="ECO:0000256" key="7">
    <source>
        <dbReference type="SAM" id="SignalP"/>
    </source>
</evidence>
<evidence type="ECO:0000313" key="10">
    <source>
        <dbReference type="Proteomes" id="UP001548590"/>
    </source>
</evidence>
<evidence type="ECO:0000313" key="9">
    <source>
        <dbReference type="EMBL" id="MET1488748.1"/>
    </source>
</evidence>
<comment type="cofactor">
    <cofactor evidence="6">
        <name>Zn(2+)</name>
        <dbReference type="ChEBI" id="CHEBI:29105"/>
    </cofactor>
    <text evidence="6">Binds 1 zinc ion per subunit.</text>
</comment>
<keyword evidence="5 6" id="KW-0482">Metalloprotease</keyword>